<gene>
    <name evidence="2" type="ORF">MTY_1182</name>
</gene>
<protein>
    <recommendedName>
        <fullName evidence="3">PrsW family intramembrane metalloprotease</fullName>
    </recommendedName>
</protein>
<feature type="transmembrane region" description="Helical" evidence="1">
    <location>
        <begin position="15"/>
        <end position="35"/>
    </location>
</feature>
<keyword evidence="1" id="KW-0472">Membrane</keyword>
<evidence type="ECO:0000256" key="1">
    <source>
        <dbReference type="SAM" id="Phobius"/>
    </source>
</evidence>
<keyword evidence="1" id="KW-0812">Transmembrane</keyword>
<feature type="transmembrane region" description="Helical" evidence="1">
    <location>
        <begin position="63"/>
        <end position="85"/>
    </location>
</feature>
<dbReference type="Proteomes" id="UP000063718">
    <property type="component" value="Unassembled WGS sequence"/>
</dbReference>
<organism evidence="2">
    <name type="scientific">Moorella thermoacetica Y72</name>
    <dbReference type="NCBI Taxonomy" id="1325331"/>
    <lineage>
        <taxon>Bacteria</taxon>
        <taxon>Bacillati</taxon>
        <taxon>Bacillota</taxon>
        <taxon>Clostridia</taxon>
        <taxon>Neomoorellales</taxon>
        <taxon>Neomoorellaceae</taxon>
        <taxon>Neomoorella</taxon>
    </lineage>
</organism>
<proteinExistence type="predicted"/>
<keyword evidence="1" id="KW-1133">Transmembrane helix</keyword>
<dbReference type="AlphaFoldDB" id="A0A0S6UAU0"/>
<accession>A0A0S6UAU0</accession>
<feature type="transmembrane region" description="Helical" evidence="1">
    <location>
        <begin position="105"/>
        <end position="127"/>
    </location>
</feature>
<dbReference type="EMBL" id="DF238840">
    <property type="protein sequence ID" value="GAF25845.1"/>
    <property type="molecule type" value="Genomic_DNA"/>
</dbReference>
<evidence type="ECO:0008006" key="3">
    <source>
        <dbReference type="Google" id="ProtNLM"/>
    </source>
</evidence>
<evidence type="ECO:0000313" key="2">
    <source>
        <dbReference type="EMBL" id="GAF25845.1"/>
    </source>
</evidence>
<reference evidence="2" key="1">
    <citation type="journal article" date="2014" name="Gene">
        <title>Genome-guided analysis of transformation efficiency and carbon dioxide assimilation by Moorella thermoacetica Y72.</title>
        <authorList>
            <person name="Tsukahara K."/>
            <person name="Kita A."/>
            <person name="Nakashimada Y."/>
            <person name="Hoshino T."/>
            <person name="Murakami K."/>
        </authorList>
    </citation>
    <scope>NUCLEOTIDE SEQUENCE [LARGE SCALE GENOMIC DNA]</scope>
    <source>
        <strain evidence="2">Y72</strain>
    </source>
</reference>
<name>A0A0S6UAU0_NEOTH</name>
<sequence>MFLAASNASHGVSQVMFYVKTLLVGFSAALCAWLLNRLLLHLGVHGVPALLGPVIEETLKTGLALAAGASLAGVHSTFGLIEGLWELPAGSPLGAPAAPLRGYPVAWIGPALAAWGGHSFFGLLVLLTYTRTGHPGTAWAMGLLAHLAWNRAVLALHR</sequence>